<dbReference type="HAMAP" id="MF_00158">
    <property type="entry name" value="PanC"/>
    <property type="match status" value="1"/>
</dbReference>
<keyword evidence="6 8" id="KW-0067">ATP-binding</keyword>
<comment type="similarity">
    <text evidence="2 8">Belongs to the pantothenate synthetase family.</text>
</comment>
<feature type="binding site" evidence="8">
    <location>
        <position position="61"/>
    </location>
    <ligand>
        <name>beta-alanine</name>
        <dbReference type="ChEBI" id="CHEBI:57966"/>
    </ligand>
</feature>
<keyword evidence="3 8" id="KW-0436">Ligase</keyword>
<comment type="caution">
    <text evidence="9">The sequence shown here is derived from an EMBL/GenBank/DDBJ whole genome shotgun (WGS) entry which is preliminary data.</text>
</comment>
<protein>
    <recommendedName>
        <fullName evidence="8">Pantothenate synthetase</fullName>
        <shortName evidence="8">PS</shortName>
        <ecNumber evidence="8">6.3.2.1</ecNumber>
    </recommendedName>
    <alternativeName>
        <fullName evidence="8">Pantoate--beta-alanine ligase</fullName>
    </alternativeName>
    <alternativeName>
        <fullName evidence="8">Pantoate-activating enzyme</fullName>
    </alternativeName>
</protein>
<dbReference type="GO" id="GO:0016874">
    <property type="term" value="F:ligase activity"/>
    <property type="evidence" value="ECO:0007669"/>
    <property type="project" value="UniProtKB-KW"/>
</dbReference>
<keyword evidence="5 8" id="KW-0547">Nucleotide-binding</keyword>
<dbReference type="PANTHER" id="PTHR21299:SF1">
    <property type="entry name" value="PANTOATE--BETA-ALANINE LIGASE"/>
    <property type="match status" value="1"/>
</dbReference>
<dbReference type="Gene3D" id="3.30.1300.10">
    <property type="entry name" value="Pantoate-beta-alanine ligase, C-terminal domain"/>
    <property type="match status" value="1"/>
</dbReference>
<evidence type="ECO:0000256" key="4">
    <source>
        <dbReference type="ARBA" id="ARBA00022655"/>
    </source>
</evidence>
<comment type="subunit">
    <text evidence="8">Homodimer.</text>
</comment>
<evidence type="ECO:0000256" key="7">
    <source>
        <dbReference type="ARBA" id="ARBA00048258"/>
    </source>
</evidence>
<dbReference type="Gene3D" id="3.40.50.620">
    <property type="entry name" value="HUPs"/>
    <property type="match status" value="1"/>
</dbReference>
<dbReference type="EC" id="6.3.2.1" evidence="8"/>
<keyword evidence="10" id="KW-1185">Reference proteome</keyword>
<sequence>MQQFRRIDEVRNALEPFRAERRPIGLVPTMGALHRGHGTLIETARAQNDTVVVSIFVNPTQFGDTGDLDNYPRTLEADLELCRAIGVDMVFLPMVSDMYAEGEQTSVCVEPLGSDLIGRQRTGHFRGVTTVVSKLFNIVQPSRAYFGEKDFQQLGIIRRMVSDLFVPVEIVGVPTVRDADGLALSSRNARLDPAERAASVVLSKALMLGAALIEAGETEPEAVLSPMRAMIEAEPLADLKSLDIRSARHLDPVERIGEEPVVILVTAQFGSVLLIDQREARASGAGTQGESGR</sequence>
<dbReference type="InterPro" id="IPR042176">
    <property type="entry name" value="Pantoate_ligase_C"/>
</dbReference>
<organism evidence="9 10">
    <name type="scientific">Fulvimarina uroteuthidis</name>
    <dbReference type="NCBI Taxonomy" id="3098149"/>
    <lineage>
        <taxon>Bacteria</taxon>
        <taxon>Pseudomonadati</taxon>
        <taxon>Pseudomonadota</taxon>
        <taxon>Alphaproteobacteria</taxon>
        <taxon>Hyphomicrobiales</taxon>
        <taxon>Aurantimonadaceae</taxon>
        <taxon>Fulvimarina</taxon>
    </lineage>
</organism>
<dbReference type="PANTHER" id="PTHR21299">
    <property type="entry name" value="CYTIDYLATE KINASE/PANTOATE-BETA-ALANINE LIGASE"/>
    <property type="match status" value="1"/>
</dbReference>
<feature type="binding site" evidence="8">
    <location>
        <begin position="184"/>
        <end position="187"/>
    </location>
    <ligand>
        <name>ATP</name>
        <dbReference type="ChEBI" id="CHEBI:30616"/>
    </ligand>
</feature>
<evidence type="ECO:0000256" key="3">
    <source>
        <dbReference type="ARBA" id="ARBA00022598"/>
    </source>
</evidence>
<name>A0ABU5I464_9HYPH</name>
<keyword evidence="8" id="KW-0963">Cytoplasm</keyword>
<evidence type="ECO:0000256" key="8">
    <source>
        <dbReference type="HAMAP-Rule" id="MF_00158"/>
    </source>
</evidence>
<feature type="binding site" evidence="8">
    <location>
        <position position="153"/>
    </location>
    <ligand>
        <name>(R)-pantoate</name>
        <dbReference type="ChEBI" id="CHEBI:15980"/>
    </ligand>
</feature>
<evidence type="ECO:0000256" key="1">
    <source>
        <dbReference type="ARBA" id="ARBA00004990"/>
    </source>
</evidence>
<evidence type="ECO:0000256" key="5">
    <source>
        <dbReference type="ARBA" id="ARBA00022741"/>
    </source>
</evidence>
<feature type="active site" description="Proton donor" evidence="8">
    <location>
        <position position="37"/>
    </location>
</feature>
<dbReference type="NCBIfam" id="TIGR00018">
    <property type="entry name" value="panC"/>
    <property type="match status" value="1"/>
</dbReference>
<dbReference type="NCBIfam" id="TIGR00125">
    <property type="entry name" value="cyt_tran_rel"/>
    <property type="match status" value="1"/>
</dbReference>
<dbReference type="InterPro" id="IPR004821">
    <property type="entry name" value="Cyt_trans-like"/>
</dbReference>
<comment type="subcellular location">
    <subcellularLocation>
        <location evidence="8">Cytoplasm</location>
    </subcellularLocation>
</comment>
<comment type="miscellaneous">
    <text evidence="8">The reaction proceeds by a bi uni uni bi ping pong mechanism.</text>
</comment>
<reference evidence="9 10" key="1">
    <citation type="submission" date="2023-12" db="EMBL/GenBank/DDBJ databases">
        <title>Description of Novel Strain Fulvimarina sp. 2208YS6-2-32 isolated from Uroteuthis (Photololigo) edulis.</title>
        <authorList>
            <person name="Park J.-S."/>
        </authorList>
    </citation>
    <scope>NUCLEOTIDE SEQUENCE [LARGE SCALE GENOMIC DNA]</scope>
    <source>
        <strain evidence="9 10">2208YS6-2-32</strain>
    </source>
</reference>
<evidence type="ECO:0000256" key="6">
    <source>
        <dbReference type="ARBA" id="ARBA00022840"/>
    </source>
</evidence>
<dbReference type="RefSeq" id="WP_322187040.1">
    <property type="nucleotide sequence ID" value="NZ_JAXLPB010000003.1"/>
</dbReference>
<dbReference type="InterPro" id="IPR003721">
    <property type="entry name" value="Pantoate_ligase"/>
</dbReference>
<evidence type="ECO:0000313" key="10">
    <source>
        <dbReference type="Proteomes" id="UP001294412"/>
    </source>
</evidence>
<dbReference type="EMBL" id="JAXLPB010000003">
    <property type="protein sequence ID" value="MDY8109553.1"/>
    <property type="molecule type" value="Genomic_DNA"/>
</dbReference>
<comment type="function">
    <text evidence="8">Catalyzes the condensation of pantoate with beta-alanine in an ATP-dependent reaction via a pantoyl-adenylate intermediate.</text>
</comment>
<dbReference type="Pfam" id="PF02569">
    <property type="entry name" value="Pantoate_ligase"/>
    <property type="match status" value="1"/>
</dbReference>
<keyword evidence="4 8" id="KW-0566">Pantothenate biosynthesis</keyword>
<feature type="binding site" evidence="8">
    <location>
        <position position="176"/>
    </location>
    <ligand>
        <name>ATP</name>
        <dbReference type="ChEBI" id="CHEBI:30616"/>
    </ligand>
</feature>
<feature type="binding site" evidence="8">
    <location>
        <begin position="30"/>
        <end position="37"/>
    </location>
    <ligand>
        <name>ATP</name>
        <dbReference type="ChEBI" id="CHEBI:30616"/>
    </ligand>
</feature>
<dbReference type="SUPFAM" id="SSF52374">
    <property type="entry name" value="Nucleotidylyl transferase"/>
    <property type="match status" value="1"/>
</dbReference>
<comment type="pathway">
    <text evidence="1 8">Cofactor biosynthesis; (R)-pantothenate biosynthesis; (R)-pantothenate from (R)-pantoate and beta-alanine: step 1/1.</text>
</comment>
<dbReference type="CDD" id="cd00560">
    <property type="entry name" value="PanC"/>
    <property type="match status" value="1"/>
</dbReference>
<feature type="binding site" evidence="8">
    <location>
        <position position="61"/>
    </location>
    <ligand>
        <name>(R)-pantoate</name>
        <dbReference type="ChEBI" id="CHEBI:15980"/>
    </ligand>
</feature>
<dbReference type="InterPro" id="IPR014729">
    <property type="entry name" value="Rossmann-like_a/b/a_fold"/>
</dbReference>
<comment type="catalytic activity">
    <reaction evidence="7 8">
        <text>(R)-pantoate + beta-alanine + ATP = (R)-pantothenate + AMP + diphosphate + H(+)</text>
        <dbReference type="Rhea" id="RHEA:10912"/>
        <dbReference type="ChEBI" id="CHEBI:15378"/>
        <dbReference type="ChEBI" id="CHEBI:15980"/>
        <dbReference type="ChEBI" id="CHEBI:29032"/>
        <dbReference type="ChEBI" id="CHEBI:30616"/>
        <dbReference type="ChEBI" id="CHEBI:33019"/>
        <dbReference type="ChEBI" id="CHEBI:57966"/>
        <dbReference type="ChEBI" id="CHEBI:456215"/>
        <dbReference type="EC" id="6.3.2.1"/>
    </reaction>
</comment>
<proteinExistence type="inferred from homology"/>
<feature type="binding site" evidence="8">
    <location>
        <begin position="147"/>
        <end position="150"/>
    </location>
    <ligand>
        <name>ATP</name>
        <dbReference type="ChEBI" id="CHEBI:30616"/>
    </ligand>
</feature>
<dbReference type="Proteomes" id="UP001294412">
    <property type="component" value="Unassembled WGS sequence"/>
</dbReference>
<evidence type="ECO:0000313" key="9">
    <source>
        <dbReference type="EMBL" id="MDY8109553.1"/>
    </source>
</evidence>
<evidence type="ECO:0000256" key="2">
    <source>
        <dbReference type="ARBA" id="ARBA00009256"/>
    </source>
</evidence>
<gene>
    <name evidence="8 9" type="primary">panC</name>
    <name evidence="9" type="ORF">U0C82_10425</name>
</gene>
<accession>A0ABU5I464</accession>